<feature type="transmembrane region" description="Helical" evidence="9">
    <location>
        <begin position="488"/>
        <end position="508"/>
    </location>
</feature>
<dbReference type="GO" id="GO:0015031">
    <property type="term" value="P:protein transport"/>
    <property type="evidence" value="ECO:0007669"/>
    <property type="project" value="UniProtKB-KW"/>
</dbReference>
<gene>
    <name evidence="10" type="ORF">D9615_009406</name>
</gene>
<comment type="similarity">
    <text evidence="2">Belongs to the oligopeptide OPT transporter family.</text>
</comment>
<dbReference type="InterPro" id="IPR004648">
    <property type="entry name" value="Oligpept_transpt"/>
</dbReference>
<dbReference type="NCBIfam" id="TIGR00728">
    <property type="entry name" value="OPT_sfam"/>
    <property type="match status" value="1"/>
</dbReference>
<reference evidence="10 11" key="1">
    <citation type="journal article" date="2020" name="ISME J.">
        <title>Uncovering the hidden diversity of litter-decomposition mechanisms in mushroom-forming fungi.</title>
        <authorList>
            <person name="Floudas D."/>
            <person name="Bentzer J."/>
            <person name="Ahren D."/>
            <person name="Johansson T."/>
            <person name="Persson P."/>
            <person name="Tunlid A."/>
        </authorList>
    </citation>
    <scope>NUCLEOTIDE SEQUENCE [LARGE SCALE GENOMIC DNA]</scope>
    <source>
        <strain evidence="10 11">CBS 661.87</strain>
    </source>
</reference>
<feature type="transmembrane region" description="Helical" evidence="9">
    <location>
        <begin position="101"/>
        <end position="121"/>
    </location>
</feature>
<keyword evidence="5" id="KW-0571">Peptide transport</keyword>
<protein>
    <submittedName>
        <fullName evidence="10">Uncharacterized protein</fullName>
    </submittedName>
</protein>
<feature type="transmembrane region" description="Helical" evidence="9">
    <location>
        <begin position="362"/>
        <end position="380"/>
    </location>
</feature>
<feature type="transmembrane region" description="Helical" evidence="9">
    <location>
        <begin position="723"/>
        <end position="748"/>
    </location>
</feature>
<feature type="transmembrane region" description="Helical" evidence="9">
    <location>
        <begin position="269"/>
        <end position="286"/>
    </location>
</feature>
<feature type="transmembrane region" description="Helical" evidence="9">
    <location>
        <begin position="559"/>
        <end position="579"/>
    </location>
</feature>
<evidence type="ECO:0000256" key="8">
    <source>
        <dbReference type="ARBA" id="ARBA00023136"/>
    </source>
</evidence>
<evidence type="ECO:0000256" key="7">
    <source>
        <dbReference type="ARBA" id="ARBA00022989"/>
    </source>
</evidence>
<evidence type="ECO:0000256" key="9">
    <source>
        <dbReference type="SAM" id="Phobius"/>
    </source>
</evidence>
<feature type="transmembrane region" description="Helical" evidence="9">
    <location>
        <begin position="760"/>
        <end position="781"/>
    </location>
</feature>
<dbReference type="Proteomes" id="UP000565441">
    <property type="component" value="Unassembled WGS sequence"/>
</dbReference>
<evidence type="ECO:0000256" key="1">
    <source>
        <dbReference type="ARBA" id="ARBA00004141"/>
    </source>
</evidence>
<evidence type="ECO:0000256" key="6">
    <source>
        <dbReference type="ARBA" id="ARBA00022927"/>
    </source>
</evidence>
<feature type="transmembrane region" description="Helical" evidence="9">
    <location>
        <begin position="684"/>
        <end position="703"/>
    </location>
</feature>
<feature type="transmembrane region" description="Helical" evidence="9">
    <location>
        <begin position="613"/>
        <end position="632"/>
    </location>
</feature>
<evidence type="ECO:0000256" key="3">
    <source>
        <dbReference type="ARBA" id="ARBA00022448"/>
    </source>
</evidence>
<keyword evidence="7 9" id="KW-1133">Transmembrane helix</keyword>
<dbReference type="InterPro" id="IPR004813">
    <property type="entry name" value="OPT"/>
</dbReference>
<keyword evidence="11" id="KW-1185">Reference proteome</keyword>
<feature type="transmembrane region" description="Helical" evidence="9">
    <location>
        <begin position="211"/>
        <end position="229"/>
    </location>
</feature>
<sequence length="810" mass="89786">MASAGLIHSVPSLDKQGGLHDKDSKLVDDVQVASRPPSFIDEKSDSLVQASDIGDVYAEGPRLIDIGEDGKERPIETDADYSLRLISLEDDPSLPIFTFRMWFLSLGLSCFGAVLGQIFYFRPQTITVSQLFLQIISYILGKAMEEVIPGPGSTARLQTADTRFWRFMNPGPFNIKEHVAITIMASTASASAIAISIFAAQDLYYNVRPNAAVGIFTLIGSQLIGYGTAGIMRSFLVYPTFAVYPQLMPNVQLFDALHRGQAAVMQKKRLKFFWYIFIGIFVWEWFPRSGDVLEPQEYIAPTLTGISIFCLANQKSAWFTRIFGGAAGNEGLGAFSLCLDWAYVGAGGGSIGALFTPLATQLSLYAGCAVCMIAFCACYASNTWNAQNFPFLTQLLYYQNGTQYDQLAILNDDFTLNLEKLEQQGLPWYAASQLLYKVSRTIYIGAAVTHFLLWHSKTVYDIILQNKKGGCDDPHYLKMKVYKEISNWWYLVIFLATTGMALGTTYGAKSGLPWWGLFIALIFAWLFVPIIGTLYATVGYAPSIENMVQASHLKQSRRVLYLTSLQMLGGAMIPGKPVANMYFSLYGYNTVVQSLALLKDLKLGQYTKLPPRVTFTVQSIGTIIGGLLNFVIMKTVLSAQRQILLDVQGTNVWSGQQVQSYNSAAIAWGALGKPLYETGTRYGFVPYMLIAGLGFPIPFWLLHKKYPKFGFDLVFTPILVAELGFLSVGINSSVFTGFVLGVFSQYYLRKYRATWFRKYNFLMSAALDGGTSVMVFVYTFAVGGGSGTVRPFPTWALNPKGNPDYCKRLT</sequence>
<evidence type="ECO:0000313" key="11">
    <source>
        <dbReference type="Proteomes" id="UP000565441"/>
    </source>
</evidence>
<dbReference type="OrthoDB" id="9986677at2759"/>
<comment type="subcellular location">
    <subcellularLocation>
        <location evidence="1">Membrane</location>
        <topology evidence="1">Multi-pass membrane protein</topology>
    </subcellularLocation>
</comment>
<feature type="transmembrane region" description="Helical" evidence="9">
    <location>
        <begin position="178"/>
        <end position="199"/>
    </location>
</feature>
<dbReference type="GO" id="GO:0016020">
    <property type="term" value="C:membrane"/>
    <property type="evidence" value="ECO:0007669"/>
    <property type="project" value="UniProtKB-SubCell"/>
</dbReference>
<keyword evidence="6" id="KW-0653">Protein transport</keyword>
<evidence type="ECO:0000313" key="10">
    <source>
        <dbReference type="EMBL" id="KAF5375736.1"/>
    </source>
</evidence>
<dbReference type="PANTHER" id="PTHR22601">
    <property type="entry name" value="ISP4 LIKE PROTEIN"/>
    <property type="match status" value="1"/>
</dbReference>
<comment type="caution">
    <text evidence="10">The sequence shown here is derived from an EMBL/GenBank/DDBJ whole genome shotgun (WGS) entry which is preliminary data.</text>
</comment>
<keyword evidence="8 9" id="KW-0472">Membrane</keyword>
<dbReference type="AlphaFoldDB" id="A0A8H5H2G9"/>
<keyword evidence="3" id="KW-0813">Transport</keyword>
<evidence type="ECO:0000256" key="4">
    <source>
        <dbReference type="ARBA" id="ARBA00022692"/>
    </source>
</evidence>
<dbReference type="Pfam" id="PF03169">
    <property type="entry name" value="OPT"/>
    <property type="match status" value="1"/>
</dbReference>
<feature type="transmembrane region" description="Helical" evidence="9">
    <location>
        <begin position="514"/>
        <end position="538"/>
    </location>
</feature>
<name>A0A8H5H2G9_9AGAR</name>
<keyword evidence="4 9" id="KW-0812">Transmembrane</keyword>
<organism evidence="10 11">
    <name type="scientific">Tricholomella constricta</name>
    <dbReference type="NCBI Taxonomy" id="117010"/>
    <lineage>
        <taxon>Eukaryota</taxon>
        <taxon>Fungi</taxon>
        <taxon>Dikarya</taxon>
        <taxon>Basidiomycota</taxon>
        <taxon>Agaricomycotina</taxon>
        <taxon>Agaricomycetes</taxon>
        <taxon>Agaricomycetidae</taxon>
        <taxon>Agaricales</taxon>
        <taxon>Tricholomatineae</taxon>
        <taxon>Lyophyllaceae</taxon>
        <taxon>Tricholomella</taxon>
    </lineage>
</organism>
<dbReference type="EMBL" id="JAACJP010000032">
    <property type="protein sequence ID" value="KAF5375736.1"/>
    <property type="molecule type" value="Genomic_DNA"/>
</dbReference>
<evidence type="ECO:0000256" key="2">
    <source>
        <dbReference type="ARBA" id="ARBA00008807"/>
    </source>
</evidence>
<evidence type="ECO:0000256" key="5">
    <source>
        <dbReference type="ARBA" id="ARBA00022856"/>
    </source>
</evidence>
<dbReference type="GO" id="GO:0035673">
    <property type="term" value="F:oligopeptide transmembrane transporter activity"/>
    <property type="evidence" value="ECO:0007669"/>
    <property type="project" value="InterPro"/>
</dbReference>
<proteinExistence type="inferred from homology"/>
<accession>A0A8H5H2G9</accession>
<feature type="transmembrane region" description="Helical" evidence="9">
    <location>
        <begin position="332"/>
        <end position="356"/>
    </location>
</feature>